<dbReference type="InterPro" id="IPR050900">
    <property type="entry name" value="Transposase_IS3/IS150/IS904"/>
</dbReference>
<comment type="function">
    <text evidence="1">Involved in the transposition of the insertion sequence.</text>
</comment>
<dbReference type="EMBL" id="JACHLY010000001">
    <property type="protein sequence ID" value="MBB6000008.1"/>
    <property type="molecule type" value="Genomic_DNA"/>
</dbReference>
<dbReference type="Gene3D" id="3.30.420.10">
    <property type="entry name" value="Ribonuclease H-like superfamily/Ribonuclease H"/>
    <property type="match status" value="1"/>
</dbReference>
<dbReference type="InterPro" id="IPR001584">
    <property type="entry name" value="Integrase_cat-core"/>
</dbReference>
<dbReference type="InterPro" id="IPR036388">
    <property type="entry name" value="WH-like_DNA-bd_sf"/>
</dbReference>
<dbReference type="Gene3D" id="1.10.10.10">
    <property type="entry name" value="Winged helix-like DNA-binding domain superfamily/Winged helix DNA-binding domain"/>
    <property type="match status" value="1"/>
</dbReference>
<dbReference type="Pfam" id="PF13276">
    <property type="entry name" value="HTH_21"/>
    <property type="match status" value="1"/>
</dbReference>
<dbReference type="RefSeq" id="WP_184637183.1">
    <property type="nucleotide sequence ID" value="NZ_BAABKT010000027.1"/>
</dbReference>
<comment type="caution">
    <text evidence="4">The sequence shown here is derived from an EMBL/GenBank/DDBJ whole genome shotgun (WGS) entry which is preliminary data.</text>
</comment>
<dbReference type="InterPro" id="IPR025948">
    <property type="entry name" value="HTH-like_dom"/>
</dbReference>
<dbReference type="GO" id="GO:0003677">
    <property type="term" value="F:DNA binding"/>
    <property type="evidence" value="ECO:0007669"/>
    <property type="project" value="InterPro"/>
</dbReference>
<accession>A0A841EGN5</accession>
<dbReference type="Proteomes" id="UP000578077">
    <property type="component" value="Unassembled WGS sequence"/>
</dbReference>
<dbReference type="GO" id="GO:0015074">
    <property type="term" value="P:DNA integration"/>
    <property type="evidence" value="ECO:0007669"/>
    <property type="project" value="InterPro"/>
</dbReference>
<name>A0A841EGN5_9ACTN</name>
<feature type="domain" description="Integrase catalytic" evidence="3">
    <location>
        <begin position="237"/>
        <end position="315"/>
    </location>
</feature>
<dbReference type="InterPro" id="IPR012337">
    <property type="entry name" value="RNaseH-like_sf"/>
</dbReference>
<evidence type="ECO:0000256" key="2">
    <source>
        <dbReference type="SAM" id="MobiDB-lite"/>
    </source>
</evidence>
<feature type="compositionally biased region" description="Low complexity" evidence="2">
    <location>
        <begin position="91"/>
        <end position="108"/>
    </location>
</feature>
<dbReference type="SUPFAM" id="SSF53098">
    <property type="entry name" value="Ribonuclease H-like"/>
    <property type="match status" value="1"/>
</dbReference>
<dbReference type="PROSITE" id="PS50994">
    <property type="entry name" value="INTEGRASE"/>
    <property type="match status" value="1"/>
</dbReference>
<dbReference type="Pfam" id="PF00665">
    <property type="entry name" value="rve"/>
    <property type="match status" value="1"/>
</dbReference>
<feature type="compositionally biased region" description="Basic residues" evidence="2">
    <location>
        <begin position="109"/>
        <end position="121"/>
    </location>
</feature>
<dbReference type="PANTHER" id="PTHR46889">
    <property type="entry name" value="TRANSPOSASE INSF FOR INSERTION SEQUENCE IS3B-RELATED"/>
    <property type="match status" value="1"/>
</dbReference>
<dbReference type="InterPro" id="IPR009057">
    <property type="entry name" value="Homeodomain-like_sf"/>
</dbReference>
<reference evidence="4 5" key="1">
    <citation type="submission" date="2020-08" db="EMBL/GenBank/DDBJ databases">
        <title>Sequencing the genomes of 1000 actinobacteria strains.</title>
        <authorList>
            <person name="Klenk H.-P."/>
        </authorList>
    </citation>
    <scope>NUCLEOTIDE SEQUENCE [LARGE SCALE GENOMIC DNA]</scope>
    <source>
        <strain evidence="4 5">DSM 44593</strain>
    </source>
</reference>
<evidence type="ECO:0000313" key="5">
    <source>
        <dbReference type="Proteomes" id="UP000578077"/>
    </source>
</evidence>
<dbReference type="GO" id="GO:0004803">
    <property type="term" value="F:transposase activity"/>
    <property type="evidence" value="ECO:0007669"/>
    <property type="project" value="InterPro"/>
</dbReference>
<evidence type="ECO:0000313" key="4">
    <source>
        <dbReference type="EMBL" id="MBB6000008.1"/>
    </source>
</evidence>
<protein>
    <submittedName>
        <fullName evidence="4">Transposase-like protein</fullName>
    </submittedName>
</protein>
<dbReference type="SUPFAM" id="SSF46689">
    <property type="entry name" value="Homeodomain-like"/>
    <property type="match status" value="1"/>
</dbReference>
<proteinExistence type="predicted"/>
<sequence length="315" mass="34573">MAASGKYPDELRKRATRMAVELRADLATKQGAIARVAEQLGVHPETLRGWVRQAEIDGGLRSGTPTAEAERIAKQEQEVRELQRANHHLKTSAAFSRRSSTAPPAGSGLHRRPSPRGGRRAPGRDRADLCCAEEGWRADRPEQLLRGQDRPPSARAIRDAELATGIRVAHKANLDVYGASKIYAELNRAGVKVARCTVKWLMRAQMRRGIARGKTCRTTTGDAGTGQPEDLVKRKLAATGPKQLWVADLAYARTHAGWTYVAFVLDVFSRMILGWQVSISLLTGLAIDALDMGLWARQRVGQDVTGLVHHSDREG</sequence>
<dbReference type="AlphaFoldDB" id="A0A841EGN5"/>
<dbReference type="InterPro" id="IPR002514">
    <property type="entry name" value="Transposase_8"/>
</dbReference>
<evidence type="ECO:0000256" key="1">
    <source>
        <dbReference type="ARBA" id="ARBA00002286"/>
    </source>
</evidence>
<evidence type="ECO:0000259" key="3">
    <source>
        <dbReference type="PROSITE" id="PS50994"/>
    </source>
</evidence>
<dbReference type="PANTHER" id="PTHR46889:SF4">
    <property type="entry name" value="TRANSPOSASE INSO FOR INSERTION SEQUENCE ELEMENT IS911B-RELATED"/>
    <property type="match status" value="1"/>
</dbReference>
<dbReference type="Pfam" id="PF01527">
    <property type="entry name" value="HTH_Tnp_1"/>
    <property type="match status" value="1"/>
</dbReference>
<dbReference type="GO" id="GO:0006313">
    <property type="term" value="P:DNA transposition"/>
    <property type="evidence" value="ECO:0007669"/>
    <property type="project" value="InterPro"/>
</dbReference>
<dbReference type="InterPro" id="IPR036397">
    <property type="entry name" value="RNaseH_sf"/>
</dbReference>
<gene>
    <name evidence="4" type="ORF">HNR25_003759</name>
</gene>
<feature type="region of interest" description="Disordered" evidence="2">
    <location>
        <begin position="90"/>
        <end position="126"/>
    </location>
</feature>
<keyword evidence="5" id="KW-1185">Reference proteome</keyword>
<organism evidence="4 5">
    <name type="scientific">Streptomonospora salina</name>
    <dbReference type="NCBI Taxonomy" id="104205"/>
    <lineage>
        <taxon>Bacteria</taxon>
        <taxon>Bacillati</taxon>
        <taxon>Actinomycetota</taxon>
        <taxon>Actinomycetes</taxon>
        <taxon>Streptosporangiales</taxon>
        <taxon>Nocardiopsidaceae</taxon>
        <taxon>Streptomonospora</taxon>
    </lineage>
</organism>